<keyword evidence="1" id="KW-0472">Membrane</keyword>
<name>A0A0S1XF98_THEBA</name>
<gene>
    <name evidence="2" type="ORF">TBCH5v1_2581</name>
</gene>
<dbReference type="RefSeq" id="WP_256381335.1">
    <property type="nucleotide sequence ID" value="NZ_CP013050.1"/>
</dbReference>
<keyword evidence="1" id="KW-0812">Transmembrane</keyword>
<evidence type="ECO:0000313" key="2">
    <source>
        <dbReference type="EMBL" id="ALM76470.1"/>
    </source>
</evidence>
<keyword evidence="1" id="KW-1133">Transmembrane helix</keyword>
<dbReference type="STRING" id="55802.TBCH5v1_2581"/>
<proteinExistence type="predicted"/>
<sequence>MLKVLKRIVSNLDDFLFGVFGVIVGIAAYEYGVKPYILKRFLKK</sequence>
<dbReference type="GeneID" id="73812626"/>
<protein>
    <submittedName>
        <fullName evidence="2">Uncharacterized protein</fullName>
    </submittedName>
</protein>
<dbReference type="EMBL" id="CP013050">
    <property type="protein sequence ID" value="ALM76470.1"/>
    <property type="molecule type" value="Genomic_DNA"/>
</dbReference>
<reference evidence="2 3" key="1">
    <citation type="journal article" date="2016" name="Genome Announc.">
        <title>Complete genome sequence of the hyperthermophilic and piezophilic archaeon Thermococcus barophilus Ch5, capable of growth at the expense of hydrogenogenesis from carbon monoxide and formate.</title>
        <authorList>
            <person name="Oger P."/>
            <person name="Sokolova T.G."/>
            <person name="Kozhevnikova D.A."/>
            <person name="Taranov E.A."/>
            <person name="Vannier P."/>
            <person name="Lee H.S."/>
            <person name="Kwon K.K."/>
            <person name="Kang S.G."/>
            <person name="Lee J.H."/>
            <person name="Bonch-Osmolovskaya E.A."/>
            <person name="Lebedinsky A.V."/>
        </authorList>
    </citation>
    <scope>NUCLEOTIDE SEQUENCE [LARGE SCALE GENOMIC DNA]</scope>
    <source>
        <strain evidence="3">Ch5</strain>
    </source>
</reference>
<dbReference type="PATRIC" id="fig|55802.8.peg.2567"/>
<evidence type="ECO:0000313" key="3">
    <source>
        <dbReference type="Proteomes" id="UP000066042"/>
    </source>
</evidence>
<accession>A0A0S1XF98</accession>
<evidence type="ECO:0000256" key="1">
    <source>
        <dbReference type="SAM" id="Phobius"/>
    </source>
</evidence>
<feature type="transmembrane region" description="Helical" evidence="1">
    <location>
        <begin position="15"/>
        <end position="33"/>
    </location>
</feature>
<dbReference type="AlphaFoldDB" id="A0A0S1XF98"/>
<dbReference type="Proteomes" id="UP000066042">
    <property type="component" value="Chromosome"/>
</dbReference>
<organism evidence="2 3">
    <name type="scientific">Thermococcus barophilus</name>
    <dbReference type="NCBI Taxonomy" id="55802"/>
    <lineage>
        <taxon>Archaea</taxon>
        <taxon>Methanobacteriati</taxon>
        <taxon>Methanobacteriota</taxon>
        <taxon>Thermococci</taxon>
        <taxon>Thermococcales</taxon>
        <taxon>Thermococcaceae</taxon>
        <taxon>Thermococcus</taxon>
    </lineage>
</organism>